<comment type="similarity">
    <text evidence="1">Belongs to the cytochrome P450 family.</text>
</comment>
<keyword evidence="3" id="KW-1185">Reference proteome</keyword>
<organism evidence="2 3">
    <name type="scientific">Nocardiopsis algeriensis</name>
    <dbReference type="NCBI Taxonomy" id="1478215"/>
    <lineage>
        <taxon>Bacteria</taxon>
        <taxon>Bacillati</taxon>
        <taxon>Actinomycetota</taxon>
        <taxon>Actinomycetes</taxon>
        <taxon>Streptosporangiales</taxon>
        <taxon>Nocardiopsidaceae</taxon>
        <taxon>Nocardiopsis</taxon>
    </lineage>
</organism>
<accession>A0A841IRD9</accession>
<dbReference type="AlphaFoldDB" id="A0A841IRD9"/>
<sequence length="435" mass="48214">MSPRCPHAALQHAEPHPAPYSVYEQMRAEHGPIIPVELGEGVYGWLVTDYETIVSWSRDTTLFTRDSRMWKDLREGRIPAASPLMAMMAPGRSIGTTDGSEHQRLRGAVVDSLRTLSEPRIVQSTRDVADRLVDSFCESGEADLLNDYGRVLPLFVMADLCGFSEEQATGYAVASRSAMLGIEPAESVETIRRILSEILRDRRENPGDDLVSRLVHHPAGLTEEEAFHQLRRVMGAANEPVAALVDGALRMILGNPHLAARVRDSLSTLEDVVDQVLWKDPPISHFPVLYPRADVPVGGGRVIRAGEPVLVAAAAANHFYARENAREMAETANRAHMAWGIGPHRCPAQREAVAMGTEALRVLLGRLPGLRTAVPQEELRWRLAVHFWSPIRLPAAFPSQKPVNTPVEGWEAVEEEVAAGKRPAPLFSFLRFWRR</sequence>
<reference evidence="2 3" key="1">
    <citation type="submission" date="2020-08" db="EMBL/GenBank/DDBJ databases">
        <title>Genomic Encyclopedia of Type Strains, Phase III (KMG-III): the genomes of soil and plant-associated and newly described type strains.</title>
        <authorList>
            <person name="Whitman W."/>
        </authorList>
    </citation>
    <scope>NUCLEOTIDE SEQUENCE [LARGE SCALE GENOMIC DNA]</scope>
    <source>
        <strain evidence="2 3">CECT 8712</strain>
    </source>
</reference>
<dbReference type="SUPFAM" id="SSF48264">
    <property type="entry name" value="Cytochrome P450"/>
    <property type="match status" value="1"/>
</dbReference>
<evidence type="ECO:0000313" key="2">
    <source>
        <dbReference type="EMBL" id="MBB6120794.1"/>
    </source>
</evidence>
<dbReference type="RefSeq" id="WP_184292194.1">
    <property type="nucleotide sequence ID" value="NZ_JACHJO010000008.1"/>
</dbReference>
<dbReference type="PRINTS" id="PR00359">
    <property type="entry name" value="BP450"/>
</dbReference>
<protein>
    <submittedName>
        <fullName evidence="2">Cytochrome P450</fullName>
    </submittedName>
</protein>
<dbReference type="EMBL" id="JACHJO010000008">
    <property type="protein sequence ID" value="MBB6120794.1"/>
    <property type="molecule type" value="Genomic_DNA"/>
</dbReference>
<dbReference type="InterPro" id="IPR036396">
    <property type="entry name" value="Cyt_P450_sf"/>
</dbReference>
<comment type="caution">
    <text evidence="2">The sequence shown here is derived from an EMBL/GenBank/DDBJ whole genome shotgun (WGS) entry which is preliminary data.</text>
</comment>
<dbReference type="PANTHER" id="PTHR46696">
    <property type="entry name" value="P450, PUTATIVE (EUROFUNG)-RELATED"/>
    <property type="match status" value="1"/>
</dbReference>
<dbReference type="GO" id="GO:0020037">
    <property type="term" value="F:heme binding"/>
    <property type="evidence" value="ECO:0007669"/>
    <property type="project" value="InterPro"/>
</dbReference>
<name>A0A841IRD9_9ACTN</name>
<proteinExistence type="inferred from homology"/>
<dbReference type="GO" id="GO:0005506">
    <property type="term" value="F:iron ion binding"/>
    <property type="evidence" value="ECO:0007669"/>
    <property type="project" value="InterPro"/>
</dbReference>
<dbReference type="Proteomes" id="UP000536604">
    <property type="component" value="Unassembled WGS sequence"/>
</dbReference>
<dbReference type="GO" id="GO:0016705">
    <property type="term" value="F:oxidoreductase activity, acting on paired donors, with incorporation or reduction of molecular oxygen"/>
    <property type="evidence" value="ECO:0007669"/>
    <property type="project" value="InterPro"/>
</dbReference>
<dbReference type="InterPro" id="IPR002397">
    <property type="entry name" value="Cyt_P450_B"/>
</dbReference>
<dbReference type="Gene3D" id="1.10.630.10">
    <property type="entry name" value="Cytochrome P450"/>
    <property type="match status" value="1"/>
</dbReference>
<evidence type="ECO:0000256" key="1">
    <source>
        <dbReference type="ARBA" id="ARBA00010617"/>
    </source>
</evidence>
<gene>
    <name evidence="2" type="ORF">FHS13_002755</name>
</gene>
<dbReference type="GO" id="GO:0004497">
    <property type="term" value="F:monooxygenase activity"/>
    <property type="evidence" value="ECO:0007669"/>
    <property type="project" value="InterPro"/>
</dbReference>
<evidence type="ECO:0000313" key="3">
    <source>
        <dbReference type="Proteomes" id="UP000536604"/>
    </source>
</evidence>
<dbReference type="PANTHER" id="PTHR46696:SF1">
    <property type="entry name" value="CYTOCHROME P450 YJIB-RELATED"/>
    <property type="match status" value="1"/>
</dbReference>